<dbReference type="RefSeq" id="WP_248651652.1">
    <property type="nucleotide sequence ID" value="NZ_CP096659.1"/>
</dbReference>
<protein>
    <submittedName>
        <fullName evidence="2">Uncharacterized protein</fullName>
    </submittedName>
</protein>
<sequence length="234" mass="23751">MNDEFVTPDRRPTAVGSAVALAFVLAGVAALTDDATELVPVAIEAACLLCVGGGRVLQGRGRSRTGRAAVFVGSLAQFLAVGAAASMPERLDEQVVLVVGLFGVALCLLGLYPLRRSQSRQFVNAGVGACLVSILVAGVLREASVLRLTVASAATLVGWNVGQQAVTLGRRVGRAAGTKRVEAVRTLANASVGAILVASVAVGNAVAPIQVPTLALTLFLATVIALLTSLLSLS</sequence>
<feature type="transmembrane region" description="Helical" evidence="1">
    <location>
        <begin position="12"/>
        <end position="32"/>
    </location>
</feature>
<accession>A0A8U0HYM6</accession>
<keyword evidence="3" id="KW-1185">Reference proteome</keyword>
<organism evidence="2 3">
    <name type="scientific">Halorussus limi</name>
    <dbReference type="NCBI Taxonomy" id="2938695"/>
    <lineage>
        <taxon>Archaea</taxon>
        <taxon>Methanobacteriati</taxon>
        <taxon>Methanobacteriota</taxon>
        <taxon>Stenosarchaea group</taxon>
        <taxon>Halobacteria</taxon>
        <taxon>Halobacteriales</taxon>
        <taxon>Haladaptataceae</taxon>
        <taxon>Halorussus</taxon>
    </lineage>
</organism>
<dbReference type="InterPro" id="IPR055941">
    <property type="entry name" value="DUF7519"/>
</dbReference>
<keyword evidence="1" id="KW-1133">Transmembrane helix</keyword>
<name>A0A8U0HYM6_9EURY</name>
<evidence type="ECO:0000256" key="1">
    <source>
        <dbReference type="SAM" id="Phobius"/>
    </source>
</evidence>
<feature type="transmembrane region" description="Helical" evidence="1">
    <location>
        <begin position="38"/>
        <end position="57"/>
    </location>
</feature>
<feature type="transmembrane region" description="Helical" evidence="1">
    <location>
        <begin position="69"/>
        <end position="88"/>
    </location>
</feature>
<feature type="transmembrane region" description="Helical" evidence="1">
    <location>
        <begin position="146"/>
        <end position="166"/>
    </location>
</feature>
<gene>
    <name evidence="2" type="ORF">M0R89_06000</name>
</gene>
<keyword evidence="1" id="KW-0472">Membrane</keyword>
<dbReference type="EMBL" id="CP096659">
    <property type="protein sequence ID" value="UPV75614.1"/>
    <property type="molecule type" value="Genomic_DNA"/>
</dbReference>
<feature type="transmembrane region" description="Helical" evidence="1">
    <location>
        <begin position="121"/>
        <end position="140"/>
    </location>
</feature>
<dbReference type="Pfam" id="PF24363">
    <property type="entry name" value="DUF7519"/>
    <property type="match status" value="1"/>
</dbReference>
<feature type="transmembrane region" description="Helical" evidence="1">
    <location>
        <begin position="187"/>
        <end position="207"/>
    </location>
</feature>
<evidence type="ECO:0000313" key="3">
    <source>
        <dbReference type="Proteomes" id="UP000830729"/>
    </source>
</evidence>
<keyword evidence="1" id="KW-0812">Transmembrane</keyword>
<dbReference type="GeneID" id="72184733"/>
<reference evidence="2 3" key="1">
    <citation type="submission" date="2022-04" db="EMBL/GenBank/DDBJ databases">
        <title>Diverse halophilic archaea isolated from saline environments.</title>
        <authorList>
            <person name="Cui H.-L."/>
        </authorList>
    </citation>
    <scope>NUCLEOTIDE SEQUENCE [LARGE SCALE GENOMIC DNA]</scope>
    <source>
        <strain evidence="2 3">XZYJT49</strain>
    </source>
</reference>
<feature type="transmembrane region" description="Helical" evidence="1">
    <location>
        <begin position="94"/>
        <end position="114"/>
    </location>
</feature>
<dbReference type="AlphaFoldDB" id="A0A8U0HYM6"/>
<evidence type="ECO:0000313" key="2">
    <source>
        <dbReference type="EMBL" id="UPV75614.1"/>
    </source>
</evidence>
<dbReference type="KEGG" id="halx:M0R89_06000"/>
<proteinExistence type="predicted"/>
<dbReference type="Proteomes" id="UP000830729">
    <property type="component" value="Chromosome"/>
</dbReference>
<feature type="transmembrane region" description="Helical" evidence="1">
    <location>
        <begin position="213"/>
        <end position="233"/>
    </location>
</feature>